<protein>
    <submittedName>
        <fullName evidence="1">Uncharacterized protein</fullName>
    </submittedName>
</protein>
<keyword evidence="2" id="KW-1185">Reference proteome</keyword>
<reference evidence="1 2" key="1">
    <citation type="journal article" date="2019" name="Commun. Biol.">
        <title>The bagworm genome reveals a unique fibroin gene that provides high tensile strength.</title>
        <authorList>
            <person name="Kono N."/>
            <person name="Nakamura H."/>
            <person name="Ohtoshi R."/>
            <person name="Tomita M."/>
            <person name="Numata K."/>
            <person name="Arakawa K."/>
        </authorList>
    </citation>
    <scope>NUCLEOTIDE SEQUENCE [LARGE SCALE GENOMIC DNA]</scope>
</reference>
<name>A0A4C1T129_EUMVA</name>
<dbReference type="EMBL" id="BGZK01000025">
    <property type="protein sequence ID" value="GBP07158.1"/>
    <property type="molecule type" value="Genomic_DNA"/>
</dbReference>
<gene>
    <name evidence="1" type="ORF">EVAR_92066_1</name>
</gene>
<proteinExistence type="predicted"/>
<evidence type="ECO:0000313" key="1">
    <source>
        <dbReference type="EMBL" id="GBP07158.1"/>
    </source>
</evidence>
<evidence type="ECO:0000313" key="2">
    <source>
        <dbReference type="Proteomes" id="UP000299102"/>
    </source>
</evidence>
<organism evidence="1 2">
    <name type="scientific">Eumeta variegata</name>
    <name type="common">Bagworm moth</name>
    <name type="synonym">Eumeta japonica</name>
    <dbReference type="NCBI Taxonomy" id="151549"/>
    <lineage>
        <taxon>Eukaryota</taxon>
        <taxon>Metazoa</taxon>
        <taxon>Ecdysozoa</taxon>
        <taxon>Arthropoda</taxon>
        <taxon>Hexapoda</taxon>
        <taxon>Insecta</taxon>
        <taxon>Pterygota</taxon>
        <taxon>Neoptera</taxon>
        <taxon>Endopterygota</taxon>
        <taxon>Lepidoptera</taxon>
        <taxon>Glossata</taxon>
        <taxon>Ditrysia</taxon>
        <taxon>Tineoidea</taxon>
        <taxon>Psychidae</taxon>
        <taxon>Oiketicinae</taxon>
        <taxon>Eumeta</taxon>
    </lineage>
</organism>
<dbReference type="AlphaFoldDB" id="A0A4C1T129"/>
<sequence length="158" mass="17484">MIIRSILQNKNHPQNPPGSPLVFLPASSAKTSSPAALLPNVDKGWLFFIRVPPDVTASESADIMPTFKLGRTAEEEYTATARTLVPAARAKTRHLEPLFNFFYTIFEKQTCMRAIRDQEVIFVYGNMGKSHQYIAGLLVNNRISDGRGSGWTEEGVGS</sequence>
<comment type="caution">
    <text evidence="1">The sequence shown here is derived from an EMBL/GenBank/DDBJ whole genome shotgun (WGS) entry which is preliminary data.</text>
</comment>
<dbReference type="Proteomes" id="UP000299102">
    <property type="component" value="Unassembled WGS sequence"/>
</dbReference>
<accession>A0A4C1T129</accession>